<evidence type="ECO:0008006" key="6">
    <source>
        <dbReference type="Google" id="ProtNLM"/>
    </source>
</evidence>
<accession>A0A2K9E0Z7</accession>
<keyword evidence="4" id="KW-1185">Reference proteome</keyword>
<evidence type="ECO:0000313" key="5">
    <source>
        <dbReference type="Proteomes" id="UP000239720"/>
    </source>
</evidence>
<evidence type="ECO:0000313" key="2">
    <source>
        <dbReference type="EMBL" id="AUG57059.1"/>
    </source>
</evidence>
<reference evidence="3 5" key="2">
    <citation type="journal article" date="2018" name="Syst. Appl. Microbiol.">
        <title>Characterization and high-quality draft genome sequence of Herbivorax saccincola A7, an anaerobic, alkaliphilic, thermophilic, cellulolytic, and xylanolytic bacterium.</title>
        <authorList>
            <person name="Aikawa S."/>
            <person name="Baramee S."/>
            <person name="Sermsathanaswadi J."/>
            <person name="Thianheng P."/>
            <person name="Tachaapaikoon C."/>
            <person name="Shikata A."/>
            <person name="Waeonukul R."/>
            <person name="Pason P."/>
            <person name="Ratanakhanokchai K."/>
            <person name="Kosugi A."/>
        </authorList>
    </citation>
    <scope>NUCLEOTIDE SEQUENCE [LARGE SCALE GENOMIC DNA]</scope>
    <source>
        <strain evidence="3 5">A7</strain>
    </source>
</reference>
<keyword evidence="1" id="KW-0472">Membrane</keyword>
<evidence type="ECO:0000256" key="1">
    <source>
        <dbReference type="SAM" id="Phobius"/>
    </source>
</evidence>
<gene>
    <name evidence="3" type="ORF">B9R14_10185</name>
    <name evidence="2" type="ORF">HVS_05645</name>
</gene>
<feature type="transmembrane region" description="Helical" evidence="1">
    <location>
        <begin position="6"/>
        <end position="25"/>
    </location>
</feature>
<feature type="transmembrane region" description="Helical" evidence="1">
    <location>
        <begin position="92"/>
        <end position="110"/>
    </location>
</feature>
<protein>
    <recommendedName>
        <fullName evidence="6">Flp pilus assembly protein TadB</fullName>
    </recommendedName>
</protein>
<dbReference type="Proteomes" id="UP000239720">
    <property type="component" value="Unassembled WGS sequence"/>
</dbReference>
<dbReference type="KEGG" id="hsc:HVS_05645"/>
<keyword evidence="1" id="KW-1133">Transmembrane helix</keyword>
<name>A0A2K9E0Z7_9FIRM</name>
<keyword evidence="1" id="KW-0812">Transmembrane</keyword>
<reference evidence="2 4" key="1">
    <citation type="submission" date="2017-12" db="EMBL/GenBank/DDBJ databases">
        <title>Complete genome sequence of Herbivorax saccincola GGR1, a novel Cellulosome-producing hydrolytic bacterium in a thermophilic biogas plant, established by Illumina and Nanopore MinION sequencing.</title>
        <authorList>
            <person name="Pechtl A."/>
            <person name="Ruckert C."/>
            <person name="Koeck D.E."/>
            <person name="Maus I."/>
            <person name="Winkler A."/>
            <person name="Kalinowski J."/>
            <person name="Puhler A."/>
            <person name="Schwarz W.W."/>
            <person name="Zverlov V.V."/>
            <person name="Schluter A."/>
            <person name="Liebl W."/>
        </authorList>
    </citation>
    <scope>NUCLEOTIDE SEQUENCE [LARGE SCALE GENOMIC DNA]</scope>
    <source>
        <strain evidence="2">GGR1</strain>
        <strain evidence="4">SR1</strain>
    </source>
</reference>
<dbReference type="EMBL" id="NEMB01000003">
    <property type="protein sequence ID" value="PQQ67072.1"/>
    <property type="molecule type" value="Genomic_DNA"/>
</dbReference>
<feature type="transmembrane region" description="Helical" evidence="1">
    <location>
        <begin position="267"/>
        <end position="289"/>
    </location>
</feature>
<dbReference type="OrthoDB" id="2663560at2"/>
<evidence type="ECO:0000313" key="4">
    <source>
        <dbReference type="Proteomes" id="UP000233534"/>
    </source>
</evidence>
<dbReference type="Proteomes" id="UP000233534">
    <property type="component" value="Chromosome"/>
</dbReference>
<sequence>MTFLAKLFAFASVLYLIKTLIYPFFKPVSKRQKNRMRMYMKERQSVKFKEKVKNLKREIALKYIKNLIGSSERQRFQKIIDRLDLGIKPEEIRLEQFIYTFGAIILTIFMASANKILGFITGIFIILGWLYPVEELEKIIERKDKNISLEFPSFYSMVYYQYSKSVNIYLADVIKDYIPNAGPDMAEELGVMLDNMVYGEEFALKQLKRRVPMHHIIKFCDIMETRLKGYDNISQMAYLKNELDEYRIRALEDELERRKSINSRIQFVLIVILMVYIALYYLFMVLGSLKMFQ</sequence>
<feature type="transmembrane region" description="Helical" evidence="1">
    <location>
        <begin position="116"/>
        <end position="133"/>
    </location>
</feature>
<dbReference type="EMBL" id="CP025197">
    <property type="protein sequence ID" value="AUG57059.1"/>
    <property type="molecule type" value="Genomic_DNA"/>
</dbReference>
<proteinExistence type="predicted"/>
<dbReference type="AlphaFoldDB" id="A0A2K9E0Z7"/>
<evidence type="ECO:0000313" key="3">
    <source>
        <dbReference type="EMBL" id="PQQ67072.1"/>
    </source>
</evidence>
<dbReference type="RefSeq" id="WP_101300033.1">
    <property type="nucleotide sequence ID" value="NZ_CP025197.1"/>
</dbReference>
<organism evidence="2 4">
    <name type="scientific">Acetivibrio saccincola</name>
    <dbReference type="NCBI Taxonomy" id="1677857"/>
    <lineage>
        <taxon>Bacteria</taxon>
        <taxon>Bacillati</taxon>
        <taxon>Bacillota</taxon>
        <taxon>Clostridia</taxon>
        <taxon>Eubacteriales</taxon>
        <taxon>Oscillospiraceae</taxon>
        <taxon>Acetivibrio</taxon>
    </lineage>
</organism>